<accession>A0ABP5L7W2</accession>
<proteinExistence type="predicted"/>
<reference evidence="2" key="1">
    <citation type="journal article" date="2019" name="Int. J. Syst. Evol. Microbiol.">
        <title>The Global Catalogue of Microorganisms (GCM) 10K type strain sequencing project: providing services to taxonomists for standard genome sequencing and annotation.</title>
        <authorList>
            <consortium name="The Broad Institute Genomics Platform"/>
            <consortium name="The Broad Institute Genome Sequencing Center for Infectious Disease"/>
            <person name="Wu L."/>
            <person name="Ma J."/>
        </authorList>
    </citation>
    <scope>NUCLEOTIDE SEQUENCE [LARGE SCALE GENOMIC DNA]</scope>
    <source>
        <strain evidence="2">JCM 16022</strain>
    </source>
</reference>
<keyword evidence="2" id="KW-1185">Reference proteome</keyword>
<dbReference type="Proteomes" id="UP001501771">
    <property type="component" value="Unassembled WGS sequence"/>
</dbReference>
<sequence>MTVYLEEREQVVPERVSVPDRFVRLAEQRAAEGDVRRAQLASWAADVHVLEELLWQNGLAEADDPVAQLAAVGESVASALEQLAECATGEITAREVLEAARKAMVSTFDASVHDVLMEQLTALDHLDSCDPLVASRSDEPADGARLEGRSPERLVEELREAASDCLAVARVMNREGEEEAGERLVHQADVAAFEAYLVAAAVHAGDHQLATVDLRWSLAGDLDPASWEPTGGDNTFATLRRELISIVGSAEMEALWFALESAEGP</sequence>
<gene>
    <name evidence="1" type="ORF">GCM10009844_12680</name>
</gene>
<organism evidence="1 2">
    <name type="scientific">Nocardioides koreensis</name>
    <dbReference type="NCBI Taxonomy" id="433651"/>
    <lineage>
        <taxon>Bacteria</taxon>
        <taxon>Bacillati</taxon>
        <taxon>Actinomycetota</taxon>
        <taxon>Actinomycetes</taxon>
        <taxon>Propionibacteriales</taxon>
        <taxon>Nocardioidaceae</taxon>
        <taxon>Nocardioides</taxon>
    </lineage>
</organism>
<evidence type="ECO:0000313" key="2">
    <source>
        <dbReference type="Proteomes" id="UP001501771"/>
    </source>
</evidence>
<dbReference type="EMBL" id="BAAAQR010000003">
    <property type="protein sequence ID" value="GAA2141933.1"/>
    <property type="molecule type" value="Genomic_DNA"/>
</dbReference>
<name>A0ABP5L7W2_9ACTN</name>
<evidence type="ECO:0000313" key="1">
    <source>
        <dbReference type="EMBL" id="GAA2141933.1"/>
    </source>
</evidence>
<comment type="caution">
    <text evidence="1">The sequence shown here is derived from an EMBL/GenBank/DDBJ whole genome shotgun (WGS) entry which is preliminary data.</text>
</comment>
<evidence type="ECO:0008006" key="3">
    <source>
        <dbReference type="Google" id="ProtNLM"/>
    </source>
</evidence>
<dbReference type="RefSeq" id="WP_344149232.1">
    <property type="nucleotide sequence ID" value="NZ_BAAAQR010000003.1"/>
</dbReference>
<protein>
    <recommendedName>
        <fullName evidence="3">DUF222 domain-containing protein</fullName>
    </recommendedName>
</protein>